<dbReference type="EMBL" id="CACRUB010000035">
    <property type="protein sequence ID" value="VYU37645.1"/>
    <property type="molecule type" value="Genomic_DNA"/>
</dbReference>
<sequence>MAETTNLNIRIDKDLKERAEAVFADMGMSMTTAFNIFVRQTLRQGKIPFEIYADPFYSDSNMRALDNSIKQAGQGKVVVKSMDELEQLADGN</sequence>
<reference evidence="3" key="1">
    <citation type="submission" date="2019-11" db="EMBL/GenBank/DDBJ databases">
        <authorList>
            <person name="Feng L."/>
        </authorList>
    </citation>
    <scope>NUCLEOTIDE SEQUENCE</scope>
    <source>
        <strain evidence="3">FplautiiLFYP42</strain>
    </source>
</reference>
<dbReference type="Pfam" id="PF04221">
    <property type="entry name" value="RelB"/>
    <property type="match status" value="1"/>
</dbReference>
<dbReference type="AlphaFoldDB" id="A0A6N3ECG7"/>
<evidence type="ECO:0000256" key="2">
    <source>
        <dbReference type="ARBA" id="ARBA00022649"/>
    </source>
</evidence>
<dbReference type="GO" id="GO:0006351">
    <property type="term" value="P:DNA-templated transcription"/>
    <property type="evidence" value="ECO:0007669"/>
    <property type="project" value="TreeGrafter"/>
</dbReference>
<dbReference type="Gene3D" id="1.10.1220.10">
    <property type="entry name" value="Met repressor-like"/>
    <property type="match status" value="1"/>
</dbReference>
<dbReference type="GO" id="GO:0006355">
    <property type="term" value="P:regulation of DNA-templated transcription"/>
    <property type="evidence" value="ECO:0007669"/>
    <property type="project" value="InterPro"/>
</dbReference>
<gene>
    <name evidence="3" type="ORF">FPLFYP42_02085</name>
</gene>
<accession>A0A6N3ECG7</accession>
<organism evidence="3">
    <name type="scientific">Flavonifractor plautii</name>
    <name type="common">Fusobacterium plautii</name>
    <dbReference type="NCBI Taxonomy" id="292800"/>
    <lineage>
        <taxon>Bacteria</taxon>
        <taxon>Bacillati</taxon>
        <taxon>Bacillota</taxon>
        <taxon>Clostridia</taxon>
        <taxon>Eubacteriales</taxon>
        <taxon>Oscillospiraceae</taxon>
        <taxon>Flavonifractor</taxon>
    </lineage>
</organism>
<keyword evidence="2" id="KW-1277">Toxin-antitoxin system</keyword>
<dbReference type="RefSeq" id="WP_148342270.1">
    <property type="nucleotide sequence ID" value="NZ_CACRUB010000035.1"/>
</dbReference>
<comment type="similarity">
    <text evidence="1">Belongs to the RelB/DinJ antitoxin family.</text>
</comment>
<evidence type="ECO:0000313" key="3">
    <source>
        <dbReference type="EMBL" id="VYU37645.1"/>
    </source>
</evidence>
<evidence type="ECO:0000256" key="1">
    <source>
        <dbReference type="ARBA" id="ARBA00010562"/>
    </source>
</evidence>
<dbReference type="NCBIfam" id="TIGR02384">
    <property type="entry name" value="RelB_DinJ"/>
    <property type="match status" value="1"/>
</dbReference>
<dbReference type="PANTHER" id="PTHR38781:SF1">
    <property type="entry name" value="ANTITOXIN DINJ-RELATED"/>
    <property type="match status" value="1"/>
</dbReference>
<protein>
    <submittedName>
        <fullName evidence="3">Bifunctional antitoxin/transcriptional repressor RelB</fullName>
    </submittedName>
</protein>
<dbReference type="PANTHER" id="PTHR38781">
    <property type="entry name" value="ANTITOXIN DINJ-RELATED"/>
    <property type="match status" value="1"/>
</dbReference>
<name>A0A6N3ECG7_FLAPL</name>
<proteinExistence type="inferred from homology"/>
<dbReference type="InterPro" id="IPR007337">
    <property type="entry name" value="RelB/DinJ"/>
</dbReference>
<dbReference type="InterPro" id="IPR013321">
    <property type="entry name" value="Arc_rbn_hlx_hlx"/>
</dbReference>